<dbReference type="GO" id="GO:0034361">
    <property type="term" value="C:very-low-density lipoprotein particle"/>
    <property type="evidence" value="ECO:0007669"/>
    <property type="project" value="TreeGrafter"/>
</dbReference>
<sequence>MKVLWAALLVTFLAGCQAKVEQPVESEPEPELRQQTEWQSGQPWELALGRFWDYLRWVQTLSEQVQEELLSSQVTQELTTLMDETMKELKAYKSDLEEQLSPVAEETRARLSKELQAAQARLGADMEDVRAKLEEQAQQISLQAEAFQARLKSWFEPLVEDMQRQWAGLVEKVQAAVGASTAPVPSDNH</sequence>
<dbReference type="GO" id="GO:0008203">
    <property type="term" value="P:cholesterol metabolic process"/>
    <property type="evidence" value="ECO:0007669"/>
    <property type="project" value="TreeGrafter"/>
</dbReference>
<dbReference type="PANTHER" id="PTHR18976">
    <property type="entry name" value="APOLIPOPROTEIN"/>
    <property type="match status" value="1"/>
</dbReference>
<dbReference type="GO" id="GO:0034362">
    <property type="term" value="C:low-density lipoprotein particle"/>
    <property type="evidence" value="ECO:0007669"/>
    <property type="project" value="TreeGrafter"/>
</dbReference>
<name>A0A2K5ISI1_COLAP</name>
<dbReference type="GO" id="GO:1903561">
    <property type="term" value="C:extracellular vesicle"/>
    <property type="evidence" value="ECO:0007669"/>
    <property type="project" value="TreeGrafter"/>
</dbReference>
<reference evidence="3" key="2">
    <citation type="submission" date="2025-09" db="UniProtKB">
        <authorList>
            <consortium name="Ensembl"/>
        </authorList>
    </citation>
    <scope>IDENTIFICATION</scope>
</reference>
<evidence type="ECO:0000313" key="3">
    <source>
        <dbReference type="Ensembl" id="ENSCANP00000019437.1"/>
    </source>
</evidence>
<reference evidence="3" key="1">
    <citation type="submission" date="2025-08" db="UniProtKB">
        <authorList>
            <consortium name="Ensembl"/>
        </authorList>
    </citation>
    <scope>IDENTIFICATION</scope>
</reference>
<feature type="signal peptide" evidence="2">
    <location>
        <begin position="1"/>
        <end position="18"/>
    </location>
</feature>
<evidence type="ECO:0000256" key="1">
    <source>
        <dbReference type="ARBA" id="ARBA00023097"/>
    </source>
</evidence>
<dbReference type="GO" id="GO:0033344">
    <property type="term" value="P:cholesterol efflux"/>
    <property type="evidence" value="ECO:0007669"/>
    <property type="project" value="TreeGrafter"/>
</dbReference>
<dbReference type="GO" id="GO:0033700">
    <property type="term" value="P:phospholipid efflux"/>
    <property type="evidence" value="ECO:0007669"/>
    <property type="project" value="TreeGrafter"/>
</dbReference>
<dbReference type="Proteomes" id="UP000233080">
    <property type="component" value="Unassembled WGS sequence"/>
</dbReference>
<protein>
    <submittedName>
        <fullName evidence="3">Uncharacterized protein</fullName>
    </submittedName>
</protein>
<dbReference type="GO" id="GO:0060228">
    <property type="term" value="F:phosphatidylcholine-sterol O-acyltransferase activator activity"/>
    <property type="evidence" value="ECO:0007669"/>
    <property type="project" value="TreeGrafter"/>
</dbReference>
<evidence type="ECO:0000256" key="2">
    <source>
        <dbReference type="SAM" id="SignalP"/>
    </source>
</evidence>
<evidence type="ECO:0000313" key="4">
    <source>
        <dbReference type="Proteomes" id="UP000233080"/>
    </source>
</evidence>
<dbReference type="PROSITE" id="PS51257">
    <property type="entry name" value="PROKAR_LIPOPROTEIN"/>
    <property type="match status" value="1"/>
</dbReference>
<dbReference type="GO" id="GO:0055090">
    <property type="term" value="P:acylglycerol homeostasis"/>
    <property type="evidence" value="ECO:0007669"/>
    <property type="project" value="TreeGrafter"/>
</dbReference>
<dbReference type="OMA" id="GHMTDAR"/>
<dbReference type="GO" id="GO:0042627">
    <property type="term" value="C:chylomicron"/>
    <property type="evidence" value="ECO:0007669"/>
    <property type="project" value="TreeGrafter"/>
</dbReference>
<dbReference type="PANTHER" id="PTHR18976:SF2">
    <property type="entry name" value="APOLIPOPROTEIN E"/>
    <property type="match status" value="1"/>
</dbReference>
<dbReference type="GO" id="GO:0005543">
    <property type="term" value="F:phospholipid binding"/>
    <property type="evidence" value="ECO:0007669"/>
    <property type="project" value="TreeGrafter"/>
</dbReference>
<keyword evidence="2" id="KW-0732">Signal</keyword>
<dbReference type="Ensembl" id="ENSCANT00000042400.1">
    <property type="protein sequence ID" value="ENSCANP00000019437.1"/>
    <property type="gene ID" value="ENSCANG00000033162.1"/>
</dbReference>
<feature type="chain" id="PRO_5014340939" evidence="2">
    <location>
        <begin position="19"/>
        <end position="189"/>
    </location>
</feature>
<dbReference type="InterPro" id="IPR050163">
    <property type="entry name" value="Apolipoprotein_A1/A4/E"/>
</dbReference>
<dbReference type="Gene3D" id="1.20.120.20">
    <property type="entry name" value="Apolipoprotein"/>
    <property type="match status" value="1"/>
</dbReference>
<organism evidence="3 4">
    <name type="scientific">Colobus angolensis palliatus</name>
    <name type="common">Peters' Angolan colobus</name>
    <dbReference type="NCBI Taxonomy" id="336983"/>
    <lineage>
        <taxon>Eukaryota</taxon>
        <taxon>Metazoa</taxon>
        <taxon>Chordata</taxon>
        <taxon>Craniata</taxon>
        <taxon>Vertebrata</taxon>
        <taxon>Euteleostomi</taxon>
        <taxon>Mammalia</taxon>
        <taxon>Eutheria</taxon>
        <taxon>Euarchontoglires</taxon>
        <taxon>Primates</taxon>
        <taxon>Haplorrhini</taxon>
        <taxon>Catarrhini</taxon>
        <taxon>Cercopithecidae</taxon>
        <taxon>Colobinae</taxon>
        <taxon>Colobus</taxon>
    </lineage>
</organism>
<keyword evidence="1" id="KW-0558">Oxidation</keyword>
<dbReference type="GO" id="GO:0120020">
    <property type="term" value="F:cholesterol transfer activity"/>
    <property type="evidence" value="ECO:0007669"/>
    <property type="project" value="TreeGrafter"/>
</dbReference>
<keyword evidence="4" id="KW-1185">Reference proteome</keyword>
<dbReference type="GO" id="GO:0034364">
    <property type="term" value="C:high-density lipoprotein particle"/>
    <property type="evidence" value="ECO:0007669"/>
    <property type="project" value="TreeGrafter"/>
</dbReference>
<dbReference type="SUPFAM" id="SSF47162">
    <property type="entry name" value="Apolipoprotein"/>
    <property type="match status" value="1"/>
</dbReference>
<proteinExistence type="predicted"/>
<accession>A0A2K5ISI1</accession>
<dbReference type="AlphaFoldDB" id="A0A2K5ISI1"/>
<dbReference type="STRING" id="336983.ENSCANP00000019437"/>